<dbReference type="SUPFAM" id="SSF52172">
    <property type="entry name" value="CheY-like"/>
    <property type="match status" value="1"/>
</dbReference>
<gene>
    <name evidence="4" type="ORF">AVDCRST_MAG89-69</name>
</gene>
<evidence type="ECO:0000259" key="3">
    <source>
        <dbReference type="PROSITE" id="PS50110"/>
    </source>
</evidence>
<evidence type="ECO:0000256" key="2">
    <source>
        <dbReference type="PROSITE-ProRule" id="PRU00169"/>
    </source>
</evidence>
<evidence type="ECO:0000256" key="1">
    <source>
        <dbReference type="ARBA" id="ARBA00022553"/>
    </source>
</evidence>
<feature type="domain" description="Response regulatory" evidence="3">
    <location>
        <begin position="5"/>
        <end position="65"/>
    </location>
</feature>
<name>A0A6J4K3Q8_9BACT</name>
<feature type="non-terminal residue" evidence="4">
    <location>
        <position position="65"/>
    </location>
</feature>
<dbReference type="Pfam" id="PF00072">
    <property type="entry name" value="Response_reg"/>
    <property type="match status" value="1"/>
</dbReference>
<reference evidence="4" key="1">
    <citation type="submission" date="2020-02" db="EMBL/GenBank/DDBJ databases">
        <authorList>
            <person name="Meier V. D."/>
        </authorList>
    </citation>
    <scope>NUCLEOTIDE SEQUENCE</scope>
    <source>
        <strain evidence="4">AVDCRST_MAG89</strain>
    </source>
</reference>
<dbReference type="AlphaFoldDB" id="A0A6J4K3Q8"/>
<dbReference type="InterPro" id="IPR050595">
    <property type="entry name" value="Bact_response_regulator"/>
</dbReference>
<dbReference type="Gene3D" id="3.40.50.2300">
    <property type="match status" value="1"/>
</dbReference>
<dbReference type="PANTHER" id="PTHR44591">
    <property type="entry name" value="STRESS RESPONSE REGULATOR PROTEIN 1"/>
    <property type="match status" value="1"/>
</dbReference>
<dbReference type="InterPro" id="IPR001789">
    <property type="entry name" value="Sig_transdc_resp-reg_receiver"/>
</dbReference>
<evidence type="ECO:0000313" key="4">
    <source>
        <dbReference type="EMBL" id="CAA9294949.1"/>
    </source>
</evidence>
<dbReference type="EMBL" id="CADCTV010000017">
    <property type="protein sequence ID" value="CAA9294949.1"/>
    <property type="molecule type" value="Genomic_DNA"/>
</dbReference>
<dbReference type="PANTHER" id="PTHR44591:SF20">
    <property type="entry name" value="PROTEIN PILH"/>
    <property type="match status" value="1"/>
</dbReference>
<protein>
    <recommendedName>
        <fullName evidence="3">Response regulatory domain-containing protein</fullName>
    </recommendedName>
</protein>
<proteinExistence type="predicted"/>
<dbReference type="GO" id="GO:0000160">
    <property type="term" value="P:phosphorelay signal transduction system"/>
    <property type="evidence" value="ECO:0007669"/>
    <property type="project" value="InterPro"/>
</dbReference>
<dbReference type="PROSITE" id="PS50110">
    <property type="entry name" value="RESPONSE_REGULATORY"/>
    <property type="match status" value="1"/>
</dbReference>
<keyword evidence="1 2" id="KW-0597">Phosphoprotein</keyword>
<dbReference type="InterPro" id="IPR011006">
    <property type="entry name" value="CheY-like_superfamily"/>
</dbReference>
<feature type="modified residue" description="4-aspartylphosphate" evidence="2">
    <location>
        <position position="54"/>
    </location>
</feature>
<sequence>MSGKLVLVVDDDAATREAYAGYLQECGYRVLEAAHGGEAILHVHRHHPDLVLMDIAMPVLDGVET</sequence>
<accession>A0A6J4K3Q8</accession>
<organism evidence="4">
    <name type="scientific">uncultured Gemmatimonadota bacterium</name>
    <dbReference type="NCBI Taxonomy" id="203437"/>
    <lineage>
        <taxon>Bacteria</taxon>
        <taxon>Pseudomonadati</taxon>
        <taxon>Gemmatimonadota</taxon>
        <taxon>environmental samples</taxon>
    </lineage>
</organism>